<accession>A0AB39VX61</accession>
<dbReference type="PANTHER" id="PTHR37625:SF4">
    <property type="entry name" value="OUTER MEMBRANE LIPOPROTEIN"/>
    <property type="match status" value="1"/>
</dbReference>
<dbReference type="InterPro" id="IPR017734">
    <property type="entry name" value="T6SS_SciN"/>
</dbReference>
<dbReference type="PANTHER" id="PTHR37625">
    <property type="entry name" value="OUTER MEMBRANE LIPOPROTEIN-RELATED"/>
    <property type="match status" value="1"/>
</dbReference>
<dbReference type="InterPro" id="IPR038706">
    <property type="entry name" value="Type_VI_SciN-like_sf"/>
</dbReference>
<dbReference type="AlphaFoldDB" id="A0AB39VX61"/>
<dbReference type="RefSeq" id="WP_369790914.1">
    <property type="nucleotide sequence ID" value="NZ_CP165628.1"/>
</dbReference>
<dbReference type="NCBIfam" id="TIGR03352">
    <property type="entry name" value="VI_chp_3"/>
    <property type="match status" value="1"/>
</dbReference>
<protein>
    <submittedName>
        <fullName evidence="1">Type VI secretion system lipoprotein TssJ</fullName>
    </submittedName>
</protein>
<name>A0AB39VX61_9GAMM</name>
<gene>
    <name evidence="1" type="primary">tssJ</name>
    <name evidence="1" type="ORF">AB3G37_07890</name>
</gene>
<dbReference type="Pfam" id="PF12790">
    <property type="entry name" value="T6SS-SciN"/>
    <property type="match status" value="1"/>
</dbReference>
<organism evidence="1">
    <name type="scientific">Rouxiella sp. WC2420</name>
    <dbReference type="NCBI Taxonomy" id="3234145"/>
    <lineage>
        <taxon>Bacteria</taxon>
        <taxon>Pseudomonadati</taxon>
        <taxon>Pseudomonadota</taxon>
        <taxon>Gammaproteobacteria</taxon>
        <taxon>Enterobacterales</taxon>
        <taxon>Yersiniaceae</taxon>
        <taxon>Rouxiella</taxon>
    </lineage>
</organism>
<sequence length="168" mass="18431">MIKHNFAAGLGGLLLSTLLLTGCMSSSHQVPANYRLQVDNTPATNGGAPLKVRVLLLKSDADFMSADFYSLQTQANTLLGANLLDTNQFFLTQGEPKHSLTGQPPLDAHYLGIIAEYQNINGKKWRISVPLPEPKSTNFYKFWQISADEMKAHIIATSNGLSIQQDKN</sequence>
<reference evidence="1" key="1">
    <citation type="submission" date="2024-07" db="EMBL/GenBank/DDBJ databases">
        <authorList>
            <person name="Biller S.J."/>
        </authorList>
    </citation>
    <scope>NUCLEOTIDE SEQUENCE</scope>
    <source>
        <strain evidence="1">WC2420</strain>
    </source>
</reference>
<dbReference type="Gene3D" id="2.60.40.4150">
    <property type="entry name" value="Type VI secretion system, lipoprotein SciN"/>
    <property type="match status" value="1"/>
</dbReference>
<proteinExistence type="predicted"/>
<keyword evidence="1" id="KW-0449">Lipoprotein</keyword>
<dbReference type="EMBL" id="CP165628">
    <property type="protein sequence ID" value="XDU74839.1"/>
    <property type="molecule type" value="Genomic_DNA"/>
</dbReference>
<evidence type="ECO:0000313" key="1">
    <source>
        <dbReference type="EMBL" id="XDU74839.1"/>
    </source>
</evidence>
<dbReference type="PROSITE" id="PS51257">
    <property type="entry name" value="PROKAR_LIPOPROTEIN"/>
    <property type="match status" value="1"/>
</dbReference>